<dbReference type="PANTHER" id="PTHR21660">
    <property type="entry name" value="THIOESTERASE SUPERFAMILY MEMBER-RELATED"/>
    <property type="match status" value="1"/>
</dbReference>
<reference evidence="4" key="1">
    <citation type="journal article" date="2013" name="Genetics">
        <title>The draft genome and transcriptome of Panagrellus redivivus are shaped by the harsh demands of a free-living lifestyle.</title>
        <authorList>
            <person name="Srinivasan J."/>
            <person name="Dillman A.R."/>
            <person name="Macchietto M.G."/>
            <person name="Heikkinen L."/>
            <person name="Lakso M."/>
            <person name="Fracchia K.M."/>
            <person name="Antoshechkin I."/>
            <person name="Mortazavi A."/>
            <person name="Wong G."/>
            <person name="Sternberg P.W."/>
        </authorList>
    </citation>
    <scope>NUCLEOTIDE SEQUENCE [LARGE SCALE GENOMIC DNA]</scope>
    <source>
        <strain evidence="4">MT8872</strain>
    </source>
</reference>
<proteinExistence type="inferred from homology"/>
<feature type="domain" description="Thioesterase" evidence="3">
    <location>
        <begin position="115"/>
        <end position="172"/>
    </location>
</feature>
<evidence type="ECO:0000256" key="2">
    <source>
        <dbReference type="ARBA" id="ARBA00022801"/>
    </source>
</evidence>
<sequence>MSQQEVNCCQTYLQTTKCNNSPREQLQFLCPYSLHAHLLPERFGRRPHHSLFHTIIMTGRRDELAELKLKWANFLPTFEHSFLKEVRMCTPLAIKNNQSIAFEFTVLPEMCNIFKTLHGGSAATIIDTLMGWTIVAEPGQPHPFHVTTDLDLNFLNGVPEGEKVILRARVVGRNAAGVVVIDGQLVRASDGLVYVDAKQTLMHVDSGLIRGKNVTKTKKDVVQKMVESSEMEKDLRTERFNRLWRSSYSADLFTKYPTMWKLIYAKPGANLYEIQITQEATNSLGIVHGGFIATAIDSCTCSTAVTNKDIYRVSVALHVSYLAQSRVGDILQLRTKTINETDSRATVSATIFNKLTGAKIATGYQTVADIKPPAHTVEHYGDSKAHL</sequence>
<keyword evidence="4" id="KW-1185">Reference proteome</keyword>
<keyword evidence="2" id="KW-0378">Hydrolase</keyword>
<reference evidence="5" key="2">
    <citation type="submission" date="2020-10" db="UniProtKB">
        <authorList>
            <consortium name="WormBaseParasite"/>
        </authorList>
    </citation>
    <scope>IDENTIFICATION</scope>
</reference>
<dbReference type="PANTHER" id="PTHR21660:SF1">
    <property type="entry name" value="ACYL-COENZYME A THIOESTERASE 13"/>
    <property type="match status" value="1"/>
</dbReference>
<dbReference type="Proteomes" id="UP000492821">
    <property type="component" value="Unassembled WGS sequence"/>
</dbReference>
<protein>
    <submittedName>
        <fullName evidence="5">4HBT domain-containing protein</fullName>
    </submittedName>
</protein>
<evidence type="ECO:0000256" key="1">
    <source>
        <dbReference type="ARBA" id="ARBA00008324"/>
    </source>
</evidence>
<comment type="similarity">
    <text evidence="1">Belongs to the thioesterase PaaI family.</text>
</comment>
<dbReference type="InterPro" id="IPR006683">
    <property type="entry name" value="Thioestr_dom"/>
</dbReference>
<dbReference type="WBParaSite" id="Pan_g70.t1">
    <property type="protein sequence ID" value="Pan_g70.t1"/>
    <property type="gene ID" value="Pan_g70"/>
</dbReference>
<dbReference type="Pfam" id="PF03061">
    <property type="entry name" value="4HBT"/>
    <property type="match status" value="2"/>
</dbReference>
<dbReference type="GO" id="GO:0047617">
    <property type="term" value="F:fatty acyl-CoA hydrolase activity"/>
    <property type="evidence" value="ECO:0007669"/>
    <property type="project" value="InterPro"/>
</dbReference>
<dbReference type="InterPro" id="IPR039298">
    <property type="entry name" value="ACOT13"/>
</dbReference>
<dbReference type="AlphaFoldDB" id="A0A7E4W596"/>
<organism evidence="4 5">
    <name type="scientific">Panagrellus redivivus</name>
    <name type="common">Microworm</name>
    <dbReference type="NCBI Taxonomy" id="6233"/>
    <lineage>
        <taxon>Eukaryota</taxon>
        <taxon>Metazoa</taxon>
        <taxon>Ecdysozoa</taxon>
        <taxon>Nematoda</taxon>
        <taxon>Chromadorea</taxon>
        <taxon>Rhabditida</taxon>
        <taxon>Tylenchina</taxon>
        <taxon>Panagrolaimomorpha</taxon>
        <taxon>Panagrolaimoidea</taxon>
        <taxon>Panagrolaimidae</taxon>
        <taxon>Panagrellus</taxon>
    </lineage>
</organism>
<name>A0A7E4W596_PANRE</name>
<feature type="domain" description="Thioesterase" evidence="3">
    <location>
        <begin position="285"/>
        <end position="354"/>
    </location>
</feature>
<evidence type="ECO:0000313" key="4">
    <source>
        <dbReference type="Proteomes" id="UP000492821"/>
    </source>
</evidence>
<dbReference type="CDD" id="cd03443">
    <property type="entry name" value="PaaI_thioesterase"/>
    <property type="match status" value="1"/>
</dbReference>
<dbReference type="Gene3D" id="3.10.129.10">
    <property type="entry name" value="Hotdog Thioesterase"/>
    <property type="match status" value="2"/>
</dbReference>
<accession>A0A7E4W596</accession>
<evidence type="ECO:0000259" key="3">
    <source>
        <dbReference type="Pfam" id="PF03061"/>
    </source>
</evidence>
<dbReference type="InterPro" id="IPR029069">
    <property type="entry name" value="HotDog_dom_sf"/>
</dbReference>
<evidence type="ECO:0000313" key="5">
    <source>
        <dbReference type="WBParaSite" id="Pan_g70.t1"/>
    </source>
</evidence>
<dbReference type="CDD" id="cd03440">
    <property type="entry name" value="hot_dog"/>
    <property type="match status" value="1"/>
</dbReference>
<dbReference type="SUPFAM" id="SSF54637">
    <property type="entry name" value="Thioesterase/thiol ester dehydrase-isomerase"/>
    <property type="match status" value="2"/>
</dbReference>